<evidence type="ECO:0000313" key="2">
    <source>
        <dbReference type="Proteomes" id="UP000095347"/>
    </source>
</evidence>
<comment type="caution">
    <text evidence="1">The sequence shown here is derived from an EMBL/GenBank/DDBJ whole genome shotgun (WGS) entry which is preliminary data.</text>
</comment>
<proteinExistence type="predicted"/>
<protein>
    <submittedName>
        <fullName evidence="1">Uncharacterized protein</fullName>
    </submittedName>
</protein>
<name>A0A1E5Q3K9_9PROT</name>
<reference evidence="2" key="1">
    <citation type="submission" date="2016-07" db="EMBL/GenBank/DDBJ databases">
        <authorList>
            <person name="Florea S."/>
            <person name="Webb J.S."/>
            <person name="Jaromczyk J."/>
            <person name="Schardl C.L."/>
        </authorList>
    </citation>
    <scope>NUCLEOTIDE SEQUENCE [LARGE SCALE GENOMIC DNA]</scope>
    <source>
        <strain evidence="2">MV-1</strain>
    </source>
</reference>
<accession>A0A1E5Q3K9</accession>
<dbReference type="EMBL" id="MCGG01000078">
    <property type="protein sequence ID" value="OEJ64081.1"/>
    <property type="molecule type" value="Genomic_DNA"/>
</dbReference>
<dbReference type="AlphaFoldDB" id="A0A1E5Q3K9"/>
<gene>
    <name evidence="1" type="ORF">BEN30_01365</name>
</gene>
<evidence type="ECO:0000313" key="1">
    <source>
        <dbReference type="EMBL" id="OEJ64081.1"/>
    </source>
</evidence>
<keyword evidence="2" id="KW-1185">Reference proteome</keyword>
<sequence>MSHKTNFLSFLSKCHSCYWAGTNACPRHILNDLEPQMANYKAQDTTRPHFDVSQINASDVENIKMAIQDIEGTGAGYISLTDPETVYIIKLFYKIIVWRHIELSKM</sequence>
<dbReference type="Proteomes" id="UP000095347">
    <property type="component" value="Unassembled WGS sequence"/>
</dbReference>
<organism evidence="1 2">
    <name type="scientific">Magnetovibrio blakemorei</name>
    <dbReference type="NCBI Taxonomy" id="28181"/>
    <lineage>
        <taxon>Bacteria</taxon>
        <taxon>Pseudomonadati</taxon>
        <taxon>Pseudomonadota</taxon>
        <taxon>Alphaproteobacteria</taxon>
        <taxon>Rhodospirillales</taxon>
        <taxon>Magnetovibrionaceae</taxon>
        <taxon>Magnetovibrio</taxon>
    </lineage>
</organism>